<name>A0A6C0HCT1_9ZZZZ</name>
<dbReference type="AlphaFoldDB" id="A0A6C0HCT1"/>
<protein>
    <submittedName>
        <fullName evidence="1">Uncharacterized protein</fullName>
    </submittedName>
</protein>
<proteinExistence type="predicted"/>
<dbReference type="EMBL" id="MN739924">
    <property type="protein sequence ID" value="QHT77986.1"/>
    <property type="molecule type" value="Genomic_DNA"/>
</dbReference>
<accession>A0A6C0HCT1</accession>
<reference evidence="1" key="1">
    <citation type="journal article" date="2020" name="Nature">
        <title>Giant virus diversity and host interactions through global metagenomics.</title>
        <authorList>
            <person name="Schulz F."/>
            <person name="Roux S."/>
            <person name="Paez-Espino D."/>
            <person name="Jungbluth S."/>
            <person name="Walsh D.A."/>
            <person name="Denef V.J."/>
            <person name="McMahon K.D."/>
            <person name="Konstantinidis K.T."/>
            <person name="Eloe-Fadrosh E.A."/>
            <person name="Kyrpides N.C."/>
            <person name="Woyke T."/>
        </authorList>
    </citation>
    <scope>NUCLEOTIDE SEQUENCE</scope>
    <source>
        <strain evidence="1">GVMAG-M-3300023179-90</strain>
    </source>
</reference>
<evidence type="ECO:0000313" key="1">
    <source>
        <dbReference type="EMBL" id="QHT77986.1"/>
    </source>
</evidence>
<sequence>MLTKYNTNKDISFSWKGKTFNQVTSLIKKNSSVSTDTFDRSSYFLPTPLKIYRREIVTSSDTTCASKISSSIDLLNMPGGSIVNSSSSTNKDLPNNLDINLTTNQYELGKCNTSTNCNNPQYNALRRVRSSGIIKKQFDISKNNDTYCTSTNQYLVSRNRSFSQNQYNYIRYGDSTTKPGDNASIDNIYSGNGINHCHKHQIVTDTSFGYQWLDTNYYTVSIPTGYYTLEDIRTIFINTMTTNKHYFVDNKNNNAYLLNMSFNNSTNKVELQTLLTNRGTTFTSENYSMPLDEYNVPITEWDYLTNNDSDYISLMPGFKIHDNDFTEAIGFSAGNYPSDIITIDGSGNNSQTYTEDQNFTSFSIPGAKPTYVPVYYKPNNPQFAVQGAVDASTRTARNRYNAITNNTAIYNNAYGLSVANALAYGVPQGGYTWKEKIGYPLKQTPVFSKYSDEMKKCDVVKISGV</sequence>
<organism evidence="1">
    <name type="scientific">viral metagenome</name>
    <dbReference type="NCBI Taxonomy" id="1070528"/>
    <lineage>
        <taxon>unclassified sequences</taxon>
        <taxon>metagenomes</taxon>
        <taxon>organismal metagenomes</taxon>
    </lineage>
</organism>